<dbReference type="STRING" id="595434.RISK_002824"/>
<protein>
    <submittedName>
        <fullName evidence="2">Signal peptide and transmembrane protein</fullName>
    </submittedName>
</protein>
<dbReference type="EMBL" id="LECT01000023">
    <property type="protein sequence ID" value="KLU05062.1"/>
    <property type="molecule type" value="Genomic_DNA"/>
</dbReference>
<gene>
    <name evidence="2" type="ORF">RISK_002824</name>
</gene>
<dbReference type="PATRIC" id="fig|595434.4.peg.2692"/>
<evidence type="ECO:0000256" key="1">
    <source>
        <dbReference type="SAM" id="SignalP"/>
    </source>
</evidence>
<dbReference type="Proteomes" id="UP000036367">
    <property type="component" value="Unassembled WGS sequence"/>
</dbReference>
<proteinExistence type="predicted"/>
<name>A0A0J1BEP6_RHOIS</name>
<keyword evidence="2" id="KW-0472">Membrane</keyword>
<accession>A0A0J1BEP6</accession>
<comment type="caution">
    <text evidence="2">The sequence shown here is derived from an EMBL/GenBank/DDBJ whole genome shotgun (WGS) entry which is preliminary data.</text>
</comment>
<evidence type="ECO:0000313" key="3">
    <source>
        <dbReference type="Proteomes" id="UP000036367"/>
    </source>
</evidence>
<reference evidence="2" key="1">
    <citation type="submission" date="2015-05" db="EMBL/GenBank/DDBJ databases">
        <title>Permanent draft genome of Rhodopirellula islandicus K833.</title>
        <authorList>
            <person name="Kizina J."/>
            <person name="Richter M."/>
            <person name="Glockner F.O."/>
            <person name="Harder J."/>
        </authorList>
    </citation>
    <scope>NUCLEOTIDE SEQUENCE [LARGE SCALE GENOMIC DNA]</scope>
    <source>
        <strain evidence="2">K833</strain>
    </source>
</reference>
<organism evidence="2 3">
    <name type="scientific">Rhodopirellula islandica</name>
    <dbReference type="NCBI Taxonomy" id="595434"/>
    <lineage>
        <taxon>Bacteria</taxon>
        <taxon>Pseudomonadati</taxon>
        <taxon>Planctomycetota</taxon>
        <taxon>Planctomycetia</taxon>
        <taxon>Pirellulales</taxon>
        <taxon>Pirellulaceae</taxon>
        <taxon>Rhodopirellula</taxon>
    </lineage>
</organism>
<keyword evidence="3" id="KW-1185">Reference proteome</keyword>
<dbReference type="OrthoDB" id="292348at2"/>
<keyword evidence="2" id="KW-0812">Transmembrane</keyword>
<dbReference type="AlphaFoldDB" id="A0A0J1BEP6"/>
<keyword evidence="1" id="KW-0732">Signal</keyword>
<feature type="chain" id="PRO_5005247952" evidence="1">
    <location>
        <begin position="30"/>
        <end position="134"/>
    </location>
</feature>
<evidence type="ECO:0000313" key="2">
    <source>
        <dbReference type="EMBL" id="KLU05062.1"/>
    </source>
</evidence>
<sequence>MLARHHRLFIASLFVCLGLGLADAPSAQAQITTRSQMGTQGDSTAKLYERLVNRLHATTQPQQDYLLEITKRVNERKLDLRLVVAIERYAIRRDSHYPFPFFERALMYEAKKRGITLPSIKLFQDQPIVTVPTY</sequence>
<feature type="signal peptide" evidence="1">
    <location>
        <begin position="1"/>
        <end position="29"/>
    </location>
</feature>
<dbReference type="RefSeq" id="WP_047814437.1">
    <property type="nucleotide sequence ID" value="NZ_LECT01000023.1"/>
</dbReference>